<sequence length="233" mass="26468">MKRLESFRSYLESLCQPSVSCGIDIFGSIKNGFGTKNSDVDLCLHLNPASVSTQRVNIQFHCPDDLKVTCHFHYLTVSNEVAMFNTKLLEVYGKLDSRVPQLGVALKVWAKCCNISGASEGWLSSYAYIIMLIHFLQSTEKPVLPFLQQVSFLTIVWLSPNSQTVAELWLDFFMYYAWVFDFENEVVQIRHPKKLTKKRKGWEASPLAMEDPFVLSHNLAATVDAEGILSFSR</sequence>
<dbReference type="STRING" id="451379.A0A0N5ASN6"/>
<evidence type="ECO:0000259" key="6">
    <source>
        <dbReference type="Pfam" id="PF03828"/>
    </source>
</evidence>
<organism evidence="8 9">
    <name type="scientific">Syphacia muris</name>
    <dbReference type="NCBI Taxonomy" id="451379"/>
    <lineage>
        <taxon>Eukaryota</taxon>
        <taxon>Metazoa</taxon>
        <taxon>Ecdysozoa</taxon>
        <taxon>Nematoda</taxon>
        <taxon>Chromadorea</taxon>
        <taxon>Rhabditida</taxon>
        <taxon>Spirurina</taxon>
        <taxon>Oxyuridomorpha</taxon>
        <taxon>Oxyuroidea</taxon>
        <taxon>Oxyuridae</taxon>
        <taxon>Syphacia</taxon>
    </lineage>
</organism>
<dbReference type="Proteomes" id="UP000046393">
    <property type="component" value="Unplaced"/>
</dbReference>
<dbReference type="InterPro" id="IPR054708">
    <property type="entry name" value="MTPAP-like_central"/>
</dbReference>
<dbReference type="Pfam" id="PF22600">
    <property type="entry name" value="MTPAP-like_central"/>
    <property type="match status" value="1"/>
</dbReference>
<dbReference type="AlphaFoldDB" id="A0A0N5ASN6"/>
<comment type="cofactor">
    <cofactor evidence="1">
        <name>Mn(2+)</name>
        <dbReference type="ChEBI" id="CHEBI:29035"/>
    </cofactor>
</comment>
<evidence type="ECO:0000256" key="2">
    <source>
        <dbReference type="ARBA" id="ARBA00001946"/>
    </source>
</evidence>
<evidence type="ECO:0000313" key="8">
    <source>
        <dbReference type="Proteomes" id="UP000046393"/>
    </source>
</evidence>
<accession>A0A0N5ASN6</accession>
<comment type="cofactor">
    <cofactor evidence="2">
        <name>Mg(2+)</name>
        <dbReference type="ChEBI" id="CHEBI:18420"/>
    </cofactor>
</comment>
<protein>
    <submittedName>
        <fullName evidence="9">PAP-associated domain-containing protein</fullName>
    </submittedName>
</protein>
<dbReference type="GO" id="GO:0046872">
    <property type="term" value="F:metal ion binding"/>
    <property type="evidence" value="ECO:0007669"/>
    <property type="project" value="UniProtKB-KW"/>
</dbReference>
<evidence type="ECO:0000256" key="1">
    <source>
        <dbReference type="ARBA" id="ARBA00001936"/>
    </source>
</evidence>
<feature type="domain" description="PAP-associated" evidence="6">
    <location>
        <begin position="165"/>
        <end position="217"/>
    </location>
</feature>
<dbReference type="Gene3D" id="1.10.1410.10">
    <property type="match status" value="1"/>
</dbReference>
<dbReference type="Pfam" id="PF03828">
    <property type="entry name" value="PAP_assoc"/>
    <property type="match status" value="1"/>
</dbReference>
<dbReference type="Gene3D" id="3.30.460.10">
    <property type="entry name" value="Beta Polymerase, domain 2"/>
    <property type="match status" value="1"/>
</dbReference>
<keyword evidence="5" id="KW-0460">Magnesium</keyword>
<dbReference type="PANTHER" id="PTHR12271">
    <property type="entry name" value="POLY A POLYMERASE CID PAP -RELATED"/>
    <property type="match status" value="1"/>
</dbReference>
<dbReference type="GO" id="GO:1990817">
    <property type="term" value="F:poly(A) RNA polymerase activity"/>
    <property type="evidence" value="ECO:0007669"/>
    <property type="project" value="UniProtKB-ARBA"/>
</dbReference>
<keyword evidence="8" id="KW-1185">Reference proteome</keyword>
<dbReference type="SUPFAM" id="SSF81301">
    <property type="entry name" value="Nucleotidyltransferase"/>
    <property type="match status" value="1"/>
</dbReference>
<dbReference type="PANTHER" id="PTHR12271:SF66">
    <property type="entry name" value="TERMINAL URIDYLYLTRANSFERASE TAILOR"/>
    <property type="match status" value="1"/>
</dbReference>
<proteinExistence type="predicted"/>
<keyword evidence="4" id="KW-0479">Metal-binding</keyword>
<dbReference type="GO" id="GO:0031123">
    <property type="term" value="P:RNA 3'-end processing"/>
    <property type="evidence" value="ECO:0007669"/>
    <property type="project" value="TreeGrafter"/>
</dbReference>
<evidence type="ECO:0000256" key="5">
    <source>
        <dbReference type="ARBA" id="ARBA00022842"/>
    </source>
</evidence>
<keyword evidence="3" id="KW-0808">Transferase</keyword>
<reference evidence="9" key="1">
    <citation type="submission" date="2017-02" db="UniProtKB">
        <authorList>
            <consortium name="WormBaseParasite"/>
        </authorList>
    </citation>
    <scope>IDENTIFICATION</scope>
</reference>
<dbReference type="SUPFAM" id="SSF81631">
    <property type="entry name" value="PAP/OAS1 substrate-binding domain"/>
    <property type="match status" value="1"/>
</dbReference>
<evidence type="ECO:0000256" key="3">
    <source>
        <dbReference type="ARBA" id="ARBA00022679"/>
    </source>
</evidence>
<evidence type="ECO:0000256" key="4">
    <source>
        <dbReference type="ARBA" id="ARBA00022723"/>
    </source>
</evidence>
<evidence type="ECO:0000259" key="7">
    <source>
        <dbReference type="Pfam" id="PF22600"/>
    </source>
</evidence>
<dbReference type="InterPro" id="IPR002058">
    <property type="entry name" value="PAP_assoc"/>
</dbReference>
<dbReference type="InterPro" id="IPR043519">
    <property type="entry name" value="NT_sf"/>
</dbReference>
<feature type="domain" description="Poly(A) RNA polymerase mitochondrial-like central palm" evidence="7">
    <location>
        <begin position="7"/>
        <end position="51"/>
    </location>
</feature>
<name>A0A0N5ASN6_9BILA</name>
<evidence type="ECO:0000313" key="9">
    <source>
        <dbReference type="WBParaSite" id="SMUV_0000781201-mRNA-1"/>
    </source>
</evidence>
<dbReference type="WBParaSite" id="SMUV_0000781201-mRNA-1">
    <property type="protein sequence ID" value="SMUV_0000781201-mRNA-1"/>
    <property type="gene ID" value="SMUV_0000781201"/>
</dbReference>
<dbReference type="GO" id="GO:0005737">
    <property type="term" value="C:cytoplasm"/>
    <property type="evidence" value="ECO:0007669"/>
    <property type="project" value="UniProtKB-SubCell"/>
</dbReference>